<name>A0A2N3NIN6_9PEZI</name>
<dbReference type="Proteomes" id="UP000233524">
    <property type="component" value="Unassembled WGS sequence"/>
</dbReference>
<comment type="caution">
    <text evidence="1">The sequence shown here is derived from an EMBL/GenBank/DDBJ whole genome shotgun (WGS) entry which is preliminary data.</text>
</comment>
<dbReference type="EMBL" id="NLAX01000004">
    <property type="protein sequence ID" value="PKS12294.1"/>
    <property type="molecule type" value="Genomic_DNA"/>
</dbReference>
<gene>
    <name evidence="1" type="ORF">jhhlp_001594</name>
</gene>
<evidence type="ECO:0000313" key="2">
    <source>
        <dbReference type="Proteomes" id="UP000233524"/>
    </source>
</evidence>
<dbReference type="InParanoid" id="A0A2N3NIN6"/>
<accession>A0A2N3NIN6</accession>
<protein>
    <submittedName>
        <fullName evidence="1">Uncharacterized protein</fullName>
    </submittedName>
</protein>
<sequence>MEPRKAFRRAVRKATRAFWNEKIGGVKDANELYKMVGWHKLGERLASPPISHKGQTFLEDQQKAQVLRRAKLSHATGIEDIADPWAPPIVPPRLIAEDTPIQRDEVFHYTAAVESIAVGGDNIRVLLL</sequence>
<dbReference type="VEuPathDB" id="FungiDB:jhhlp_001594"/>
<dbReference type="OrthoDB" id="4778860at2759"/>
<reference evidence="1 2" key="1">
    <citation type="journal article" date="2017" name="G3 (Bethesda)">
        <title>First Draft Genome Sequence of the Pathogenic Fungus Lomentospora prolificans (Formerly Scedosporium prolificans).</title>
        <authorList>
            <person name="Luo R."/>
            <person name="Zimin A."/>
            <person name="Workman R."/>
            <person name="Fan Y."/>
            <person name="Pertea G."/>
            <person name="Grossman N."/>
            <person name="Wear M.P."/>
            <person name="Jia B."/>
            <person name="Miller H."/>
            <person name="Casadevall A."/>
            <person name="Timp W."/>
            <person name="Zhang S.X."/>
            <person name="Salzberg S.L."/>
        </authorList>
    </citation>
    <scope>NUCLEOTIDE SEQUENCE [LARGE SCALE GENOMIC DNA]</scope>
    <source>
        <strain evidence="1 2">JHH-5317</strain>
    </source>
</reference>
<dbReference type="AlphaFoldDB" id="A0A2N3NIN6"/>
<organism evidence="1 2">
    <name type="scientific">Lomentospora prolificans</name>
    <dbReference type="NCBI Taxonomy" id="41688"/>
    <lineage>
        <taxon>Eukaryota</taxon>
        <taxon>Fungi</taxon>
        <taxon>Dikarya</taxon>
        <taxon>Ascomycota</taxon>
        <taxon>Pezizomycotina</taxon>
        <taxon>Sordariomycetes</taxon>
        <taxon>Hypocreomycetidae</taxon>
        <taxon>Microascales</taxon>
        <taxon>Microascaceae</taxon>
        <taxon>Lomentospora</taxon>
    </lineage>
</organism>
<keyword evidence="2" id="KW-1185">Reference proteome</keyword>
<dbReference type="STRING" id="41688.A0A2N3NIN6"/>
<proteinExistence type="predicted"/>
<evidence type="ECO:0000313" key="1">
    <source>
        <dbReference type="EMBL" id="PKS12294.1"/>
    </source>
</evidence>